<dbReference type="AlphaFoldDB" id="A0A2U1KM02"/>
<dbReference type="InterPro" id="IPR013955">
    <property type="entry name" value="Rep_factor-A_C"/>
</dbReference>
<name>A0A2U1KM02_ARTAN</name>
<dbReference type="Proteomes" id="UP000245207">
    <property type="component" value="Unassembled WGS sequence"/>
</dbReference>
<dbReference type="PANTHER" id="PTHR47165">
    <property type="entry name" value="OS03G0429900 PROTEIN"/>
    <property type="match status" value="1"/>
</dbReference>
<feature type="compositionally biased region" description="Polar residues" evidence="1">
    <location>
        <begin position="487"/>
        <end position="519"/>
    </location>
</feature>
<dbReference type="PANTHER" id="PTHR47165:SF4">
    <property type="entry name" value="OS03G0429900 PROTEIN"/>
    <property type="match status" value="1"/>
</dbReference>
<feature type="compositionally biased region" description="Basic and acidic residues" evidence="1">
    <location>
        <begin position="526"/>
        <end position="540"/>
    </location>
</feature>
<proteinExistence type="predicted"/>
<protein>
    <submittedName>
        <fullName evidence="3">Nucleic acid-binding, OB-fold protein</fullName>
    </submittedName>
</protein>
<feature type="region of interest" description="Disordered" evidence="1">
    <location>
        <begin position="462"/>
        <end position="540"/>
    </location>
</feature>
<dbReference type="EMBL" id="PKPP01016353">
    <property type="protein sequence ID" value="PWA37789.1"/>
    <property type="molecule type" value="Genomic_DNA"/>
</dbReference>
<dbReference type="SUPFAM" id="SSF50249">
    <property type="entry name" value="Nucleic acid-binding proteins"/>
    <property type="match status" value="1"/>
</dbReference>
<evidence type="ECO:0000313" key="4">
    <source>
        <dbReference type="Proteomes" id="UP000245207"/>
    </source>
</evidence>
<accession>A0A2U1KM02</accession>
<comment type="caution">
    <text evidence="3">The sequence shown here is derived from an EMBL/GenBank/DDBJ whole genome shotgun (WGS) entry which is preliminary data.</text>
</comment>
<reference evidence="3 4" key="1">
    <citation type="journal article" date="2018" name="Mol. Plant">
        <title>The genome of Artemisia annua provides insight into the evolution of Asteraceae family and artemisinin biosynthesis.</title>
        <authorList>
            <person name="Shen Q."/>
            <person name="Zhang L."/>
            <person name="Liao Z."/>
            <person name="Wang S."/>
            <person name="Yan T."/>
            <person name="Shi P."/>
            <person name="Liu M."/>
            <person name="Fu X."/>
            <person name="Pan Q."/>
            <person name="Wang Y."/>
            <person name="Lv Z."/>
            <person name="Lu X."/>
            <person name="Zhang F."/>
            <person name="Jiang W."/>
            <person name="Ma Y."/>
            <person name="Chen M."/>
            <person name="Hao X."/>
            <person name="Li L."/>
            <person name="Tang Y."/>
            <person name="Lv G."/>
            <person name="Zhou Y."/>
            <person name="Sun X."/>
            <person name="Brodelius P.E."/>
            <person name="Rose J.K.C."/>
            <person name="Tang K."/>
        </authorList>
    </citation>
    <scope>NUCLEOTIDE SEQUENCE [LARGE SCALE GENOMIC DNA]</scope>
    <source>
        <strain evidence="4">cv. Huhao1</strain>
        <tissue evidence="3">Leaf</tissue>
    </source>
</reference>
<feature type="region of interest" description="Disordered" evidence="1">
    <location>
        <begin position="1"/>
        <end position="21"/>
    </location>
</feature>
<evidence type="ECO:0000313" key="3">
    <source>
        <dbReference type="EMBL" id="PWA37789.1"/>
    </source>
</evidence>
<dbReference type="OrthoDB" id="1751331at2759"/>
<feature type="domain" description="Replication factor A C-terminal" evidence="2">
    <location>
        <begin position="282"/>
        <end position="391"/>
    </location>
</feature>
<evidence type="ECO:0000259" key="2">
    <source>
        <dbReference type="Pfam" id="PF08646"/>
    </source>
</evidence>
<dbReference type="InterPro" id="IPR012340">
    <property type="entry name" value="NA-bd_OB-fold"/>
</dbReference>
<gene>
    <name evidence="3" type="ORF">CTI12_AA585340</name>
</gene>
<evidence type="ECO:0000256" key="1">
    <source>
        <dbReference type="SAM" id="MobiDB-lite"/>
    </source>
</evidence>
<organism evidence="3 4">
    <name type="scientific">Artemisia annua</name>
    <name type="common">Sweet wormwood</name>
    <dbReference type="NCBI Taxonomy" id="35608"/>
    <lineage>
        <taxon>Eukaryota</taxon>
        <taxon>Viridiplantae</taxon>
        <taxon>Streptophyta</taxon>
        <taxon>Embryophyta</taxon>
        <taxon>Tracheophyta</taxon>
        <taxon>Spermatophyta</taxon>
        <taxon>Magnoliopsida</taxon>
        <taxon>eudicotyledons</taxon>
        <taxon>Gunneridae</taxon>
        <taxon>Pentapetalae</taxon>
        <taxon>asterids</taxon>
        <taxon>campanulids</taxon>
        <taxon>Asterales</taxon>
        <taxon>Asteraceae</taxon>
        <taxon>Asteroideae</taxon>
        <taxon>Anthemideae</taxon>
        <taxon>Artemisiinae</taxon>
        <taxon>Artemisia</taxon>
    </lineage>
</organism>
<dbReference type="STRING" id="35608.A0A2U1KM02"/>
<sequence length="540" mass="61336">MTGRNAHMPGFPPQCDSKDPATIKELRPTSRNKIIEEKVYRSWIARNPPDVTEKGYHAILLDRQGDAIQANVEVCEKKQFNTYLIPGRTYRISGFTCVPTNNWQQTLENKTSLLITSFTKFDPIPPTGFPNHYFRFISYNRLPYKVVDPEDKTRKEYPVLTDYIGCYIQSGEKEEWGNPNKDQMVLRRIEIQNLNRNSVELTLWDDLGETFPKEKIDALEKPVIIAVSSCKVTRYKAAFDIKPPLQIVRHPYKDKEQEKMRNKIPLSKLLTETPATHTDVRFTCKGTITGINTSREWYYPSCTNKVLNNEGVLTCKIHGGLASTTYRYNFKAYVADTTETVMMTFFSPKADDVVGINCETLINSLPDPSPREFPEKLLSIIGKTHIFQFHYNTSSKQTTVDFILDDILDKPETPKEIKDKPSGLPATPSPNLIEFPAPPLPQIPMQPTVATPQIPPFEEESFLQEENEPGNAKTLHVYANKIKARKQPSTQVAGDTPPTTQDELSQTSSKGNLPETSKPGTAKRQLFQEKTTDGKKNKKE</sequence>
<dbReference type="Pfam" id="PF08646">
    <property type="entry name" value="Rep_fac-A_C"/>
    <property type="match status" value="1"/>
</dbReference>
<dbReference type="Gene3D" id="2.40.50.140">
    <property type="entry name" value="Nucleic acid-binding proteins"/>
    <property type="match status" value="3"/>
</dbReference>
<keyword evidence="4" id="KW-1185">Reference proteome</keyword>